<dbReference type="GO" id="GO:0000150">
    <property type="term" value="F:DNA strand exchange activity"/>
    <property type="evidence" value="ECO:0007669"/>
    <property type="project" value="InterPro"/>
</dbReference>
<dbReference type="Gene3D" id="3.40.50.1390">
    <property type="entry name" value="Resolvase, N-terminal catalytic domain"/>
    <property type="match status" value="1"/>
</dbReference>
<evidence type="ECO:0000313" key="6">
    <source>
        <dbReference type="Proteomes" id="UP000282323"/>
    </source>
</evidence>
<sequence length="217" mass="25161">MGNQKQHIREYCNEHDLSLERICDDGQQASGWDGSRKEYQELKQRIRNDDTLDVLVMNDKRRIARDIDEVMRLIPDFREHNIELHTWQDGQLDLADPMHAAIEILQAAAAHEEKLKEIEKAEEITEDRLENGYWHGAAPYGLGFGVKGEHGQRLTPNHGEEWENVRAVLALRDEGLSYREIEKETGVAYSTAWRIVQRRGVYERAAERTGREESLAE</sequence>
<keyword evidence="3" id="KW-0175">Coiled coil</keyword>
<dbReference type="GO" id="GO:0003677">
    <property type="term" value="F:DNA binding"/>
    <property type="evidence" value="ECO:0007669"/>
    <property type="project" value="UniProtKB-KW"/>
</dbReference>
<reference evidence="5 6" key="1">
    <citation type="submission" date="2018-10" db="EMBL/GenBank/DDBJ databases">
        <title>Natrarchaeobius chitinivorans gen. nov., sp. nov., and Natrarchaeobius haloalkaliphilus sp. nov., alkaliphilic, chitin-utilizing haloarchaea from hypersaline alkaline lakes.</title>
        <authorList>
            <person name="Sorokin D.Y."/>
            <person name="Elcheninov A.G."/>
            <person name="Kostrikina N.A."/>
            <person name="Bale N.J."/>
            <person name="Sinninghe Damste J.S."/>
            <person name="Khijniak T.V."/>
            <person name="Kublanov I.V."/>
            <person name="Toshchakov S.V."/>
        </authorList>
    </citation>
    <scope>NUCLEOTIDE SEQUENCE [LARGE SCALE GENOMIC DNA]</scope>
    <source>
        <strain evidence="5 6">AArcht4T</strain>
    </source>
</reference>
<dbReference type="Proteomes" id="UP000282323">
    <property type="component" value="Unassembled WGS sequence"/>
</dbReference>
<accession>A0A3N6MJ23</accession>
<dbReference type="AlphaFoldDB" id="A0A3N6MJ23"/>
<feature type="coiled-coil region" evidence="3">
    <location>
        <begin position="101"/>
        <end position="128"/>
    </location>
</feature>
<evidence type="ECO:0000256" key="3">
    <source>
        <dbReference type="SAM" id="Coils"/>
    </source>
</evidence>
<organism evidence="5 6">
    <name type="scientific">Natrarchaeobius chitinivorans</name>
    <dbReference type="NCBI Taxonomy" id="1679083"/>
    <lineage>
        <taxon>Archaea</taxon>
        <taxon>Methanobacteriati</taxon>
        <taxon>Methanobacteriota</taxon>
        <taxon>Stenosarchaea group</taxon>
        <taxon>Halobacteria</taxon>
        <taxon>Halobacteriales</taxon>
        <taxon>Natrialbaceae</taxon>
        <taxon>Natrarchaeobius</taxon>
    </lineage>
</organism>
<dbReference type="SMART" id="SM00857">
    <property type="entry name" value="Resolvase"/>
    <property type="match status" value="1"/>
</dbReference>
<evidence type="ECO:0000256" key="2">
    <source>
        <dbReference type="ARBA" id="ARBA00023172"/>
    </source>
</evidence>
<evidence type="ECO:0000313" key="5">
    <source>
        <dbReference type="EMBL" id="RQG95771.1"/>
    </source>
</evidence>
<keyword evidence="1" id="KW-0238">DNA-binding</keyword>
<protein>
    <submittedName>
        <fullName evidence="5">Recombinase family protein</fullName>
    </submittedName>
</protein>
<dbReference type="InterPro" id="IPR036162">
    <property type="entry name" value="Resolvase-like_N_sf"/>
</dbReference>
<name>A0A3N6MJ23_NATCH</name>
<dbReference type="OrthoDB" id="194716at2157"/>
<comment type="caution">
    <text evidence="5">The sequence shown here is derived from an EMBL/GenBank/DDBJ whole genome shotgun (WGS) entry which is preliminary data.</text>
</comment>
<evidence type="ECO:0000256" key="1">
    <source>
        <dbReference type="ARBA" id="ARBA00023125"/>
    </source>
</evidence>
<evidence type="ECO:0000259" key="4">
    <source>
        <dbReference type="SMART" id="SM00857"/>
    </source>
</evidence>
<dbReference type="InterPro" id="IPR050639">
    <property type="entry name" value="SSR_resolvase"/>
</dbReference>
<proteinExistence type="predicted"/>
<gene>
    <name evidence="5" type="ORF">EA473_06160</name>
</gene>
<dbReference type="Pfam" id="PF00239">
    <property type="entry name" value="Resolvase"/>
    <property type="match status" value="1"/>
</dbReference>
<feature type="domain" description="Resolvase/invertase-type recombinase catalytic" evidence="4">
    <location>
        <begin position="3"/>
        <end position="134"/>
    </location>
</feature>
<dbReference type="PANTHER" id="PTHR30461">
    <property type="entry name" value="DNA-INVERTASE FROM LAMBDOID PROPHAGE"/>
    <property type="match status" value="1"/>
</dbReference>
<dbReference type="InterPro" id="IPR006119">
    <property type="entry name" value="Resolv_N"/>
</dbReference>
<keyword evidence="2" id="KW-0233">DNA recombination</keyword>
<keyword evidence="6" id="KW-1185">Reference proteome</keyword>
<dbReference type="PANTHER" id="PTHR30461:SF2">
    <property type="entry name" value="SERINE RECOMBINASE PINE-RELATED"/>
    <property type="match status" value="1"/>
</dbReference>
<dbReference type="EMBL" id="REGA01000004">
    <property type="protein sequence ID" value="RQG95771.1"/>
    <property type="molecule type" value="Genomic_DNA"/>
</dbReference>
<dbReference type="SUPFAM" id="SSF53041">
    <property type="entry name" value="Resolvase-like"/>
    <property type="match status" value="1"/>
</dbReference>